<keyword evidence="5" id="KW-1185">Reference proteome</keyword>
<dbReference type="EnsemblMetazoa" id="G14758.8">
    <property type="protein sequence ID" value="G14758.8:cds"/>
    <property type="gene ID" value="G14758"/>
</dbReference>
<accession>A0A8W8IKR1</accession>
<dbReference type="InterPro" id="IPR009057">
    <property type="entry name" value="Homeodomain-like_sf"/>
</dbReference>
<evidence type="ECO:0000259" key="3">
    <source>
        <dbReference type="PROSITE" id="PS50071"/>
    </source>
</evidence>
<name>A0A8W8IKR1_MAGGI</name>
<feature type="domain" description="Homeobox" evidence="3">
    <location>
        <begin position="1"/>
        <end position="45"/>
    </location>
</feature>
<dbReference type="Proteomes" id="UP000005408">
    <property type="component" value="Unassembled WGS sequence"/>
</dbReference>
<reference evidence="4" key="1">
    <citation type="submission" date="2022-08" db="UniProtKB">
        <authorList>
            <consortium name="EnsemblMetazoa"/>
        </authorList>
    </citation>
    <scope>IDENTIFICATION</scope>
    <source>
        <strain evidence="4">05x7-T-G4-1.051#20</strain>
    </source>
</reference>
<keyword evidence="1" id="KW-0371">Homeobox</keyword>
<feature type="compositionally biased region" description="Basic and acidic residues" evidence="2">
    <location>
        <begin position="62"/>
        <end position="77"/>
    </location>
</feature>
<evidence type="ECO:0000256" key="2">
    <source>
        <dbReference type="SAM" id="MobiDB-lite"/>
    </source>
</evidence>
<dbReference type="GO" id="GO:0003677">
    <property type="term" value="F:DNA binding"/>
    <property type="evidence" value="ECO:0007669"/>
    <property type="project" value="UniProtKB-UniRule"/>
</dbReference>
<comment type="subcellular location">
    <subcellularLocation>
        <location evidence="1">Nucleus</location>
    </subcellularLocation>
</comment>
<dbReference type="GO" id="GO:0005634">
    <property type="term" value="C:nucleus"/>
    <property type="evidence" value="ECO:0007669"/>
    <property type="project" value="UniProtKB-SubCell"/>
</dbReference>
<proteinExistence type="predicted"/>
<feature type="DNA-binding region" description="Homeobox" evidence="1">
    <location>
        <begin position="3"/>
        <end position="46"/>
    </location>
</feature>
<feature type="region of interest" description="Disordered" evidence="2">
    <location>
        <begin position="56"/>
        <end position="86"/>
    </location>
</feature>
<evidence type="ECO:0000256" key="1">
    <source>
        <dbReference type="PROSITE-ProRule" id="PRU00108"/>
    </source>
</evidence>
<dbReference type="SUPFAM" id="SSF46689">
    <property type="entry name" value="Homeodomain-like"/>
    <property type="match status" value="1"/>
</dbReference>
<dbReference type="PROSITE" id="PS50071">
    <property type="entry name" value="HOMEOBOX_2"/>
    <property type="match status" value="1"/>
</dbReference>
<evidence type="ECO:0000313" key="4">
    <source>
        <dbReference type="EnsemblMetazoa" id="G14758.8:cds"/>
    </source>
</evidence>
<evidence type="ECO:0000313" key="5">
    <source>
        <dbReference type="Proteomes" id="UP000005408"/>
    </source>
</evidence>
<dbReference type="Gene3D" id="1.10.10.60">
    <property type="entry name" value="Homeodomain-like"/>
    <property type="match status" value="1"/>
</dbReference>
<keyword evidence="1" id="KW-0238">DNA-binding</keyword>
<dbReference type="AlphaFoldDB" id="A0A8W8IKR1"/>
<sequence length="86" mass="10092">MTVTHSRFTQQAKDINTNTAQIEVKIILTKVKVWFQNRRTKYKRVKAEEDMTMAPSKNRSHVIRDQVTKKSDCRYDSSSEESDIDV</sequence>
<dbReference type="CDD" id="cd00086">
    <property type="entry name" value="homeodomain"/>
    <property type="match status" value="1"/>
</dbReference>
<organism evidence="4 5">
    <name type="scientific">Magallana gigas</name>
    <name type="common">Pacific oyster</name>
    <name type="synonym">Crassostrea gigas</name>
    <dbReference type="NCBI Taxonomy" id="29159"/>
    <lineage>
        <taxon>Eukaryota</taxon>
        <taxon>Metazoa</taxon>
        <taxon>Spiralia</taxon>
        <taxon>Lophotrochozoa</taxon>
        <taxon>Mollusca</taxon>
        <taxon>Bivalvia</taxon>
        <taxon>Autobranchia</taxon>
        <taxon>Pteriomorphia</taxon>
        <taxon>Ostreida</taxon>
        <taxon>Ostreoidea</taxon>
        <taxon>Ostreidae</taxon>
        <taxon>Magallana</taxon>
    </lineage>
</organism>
<keyword evidence="1" id="KW-0539">Nucleus</keyword>
<protein>
    <recommendedName>
        <fullName evidence="3">Homeobox domain-containing protein</fullName>
    </recommendedName>
</protein>
<dbReference type="InterPro" id="IPR001356">
    <property type="entry name" value="HD"/>
</dbReference>